<sequence>MYLIYLKSAVYQLGTCPRIHLNLTKQCRPYYTHNYEKAKQWSCERVVGAIISIYINRYN</sequence>
<proteinExistence type="predicted"/>
<organism evidence="1 2">
    <name type="scientific">Dulcicalothrix desertica PCC 7102</name>
    <dbReference type="NCBI Taxonomy" id="232991"/>
    <lineage>
        <taxon>Bacteria</taxon>
        <taxon>Bacillati</taxon>
        <taxon>Cyanobacteriota</taxon>
        <taxon>Cyanophyceae</taxon>
        <taxon>Nostocales</taxon>
        <taxon>Calotrichaceae</taxon>
        <taxon>Dulcicalothrix</taxon>
    </lineage>
</organism>
<reference evidence="1" key="1">
    <citation type="submission" date="2018-12" db="EMBL/GenBank/DDBJ databases">
        <authorList>
            <person name="Will S."/>
            <person name="Neumann-Schaal M."/>
            <person name="Henke P."/>
        </authorList>
    </citation>
    <scope>NUCLEOTIDE SEQUENCE</scope>
    <source>
        <strain evidence="1">PCC 7102</strain>
    </source>
</reference>
<accession>A0A3S1IV25</accession>
<keyword evidence="2" id="KW-1185">Reference proteome</keyword>
<protein>
    <submittedName>
        <fullName evidence="1">Uncharacterized protein</fullName>
    </submittedName>
</protein>
<reference evidence="1" key="2">
    <citation type="journal article" date="2019" name="Genome Biol. Evol.">
        <title>Day and night: Metabolic profiles and evolutionary relationships of six axenic non-marine cyanobacteria.</title>
        <authorList>
            <person name="Will S.E."/>
            <person name="Henke P."/>
            <person name="Boedeker C."/>
            <person name="Huang S."/>
            <person name="Brinkmann H."/>
            <person name="Rohde M."/>
            <person name="Jarek M."/>
            <person name="Friedl T."/>
            <person name="Seufert S."/>
            <person name="Schumacher M."/>
            <person name="Overmann J."/>
            <person name="Neumann-Schaal M."/>
            <person name="Petersen J."/>
        </authorList>
    </citation>
    <scope>NUCLEOTIDE SEQUENCE [LARGE SCALE GENOMIC DNA]</scope>
    <source>
        <strain evidence="1">PCC 7102</strain>
    </source>
</reference>
<dbReference type="Proteomes" id="UP000271624">
    <property type="component" value="Unassembled WGS sequence"/>
</dbReference>
<gene>
    <name evidence="1" type="ORF">DSM106972_057880</name>
</gene>
<evidence type="ECO:0000313" key="2">
    <source>
        <dbReference type="Proteomes" id="UP000271624"/>
    </source>
</evidence>
<evidence type="ECO:0000313" key="1">
    <source>
        <dbReference type="EMBL" id="RUT02868.1"/>
    </source>
</evidence>
<name>A0A3S1IV25_9CYAN</name>
<comment type="caution">
    <text evidence="1">The sequence shown here is derived from an EMBL/GenBank/DDBJ whole genome shotgun (WGS) entry which is preliminary data.</text>
</comment>
<dbReference type="EMBL" id="RSCL01000015">
    <property type="protein sequence ID" value="RUT02868.1"/>
    <property type="molecule type" value="Genomic_DNA"/>
</dbReference>
<dbReference type="AlphaFoldDB" id="A0A3S1IV25"/>